<reference evidence="2" key="3">
    <citation type="submission" date="2000-06" db="EMBL/GenBank/DDBJ databases">
        <authorList>
            <person name="Cheuk R."/>
            <person name="Shinn P."/>
            <person name="Brooks S."/>
            <person name="Buehler E."/>
            <person name="Chao Q."/>
            <person name="Johnson-Hopson C."/>
            <person name="Khan S."/>
            <person name="Kim C."/>
            <person name="Altafi H."/>
            <person name="Bei B."/>
            <person name="Chin C."/>
            <person name="Chiou J."/>
            <person name="Choi E."/>
            <person name="Conn L."/>
            <person name="Conway A."/>
            <person name="Gonzalez A."/>
            <person name="Hansen N."/>
            <person name="Howing B."/>
            <person name="Koo T."/>
            <person name="Lam B."/>
            <person name="Lee J."/>
            <person name="Lenz C."/>
            <person name="Li J."/>
            <person name="Liu A."/>
            <person name="Liu J."/>
            <person name="Liu S."/>
            <person name="Mukharsky N."/>
            <person name="Nguyen M."/>
            <person name="Palm C."/>
            <person name="Pham P."/>
            <person name="Sakano H."/>
            <person name="Schwartz J."/>
            <person name="Southwick A."/>
            <person name="Thaveri A."/>
            <person name="Toriumi M."/>
            <person name="Vaysberg M."/>
            <person name="Yu G."/>
            <person name="Davis R."/>
            <person name="Federspiel N."/>
            <person name="Theologis A."/>
            <person name="Ecker J."/>
        </authorList>
    </citation>
    <scope>NUCLEOTIDE SEQUENCE</scope>
</reference>
<proteinExistence type="predicted"/>
<reference key="2">
    <citation type="journal article" date="2000" name="Nature">
        <title>Sequence and analysis of chromosome 1 of the plant Arabidopsis thaliana.</title>
        <authorList>
            <person name="Theologis A."/>
            <person name="Ecker J.R."/>
            <person name="Palm C.J."/>
            <person name="Federspiel N.A."/>
            <person name="Kaul S."/>
            <person name="White O."/>
            <person name="Alonso J."/>
            <person name="Altafi H."/>
            <person name="Araujo R."/>
            <person name="Bowman C.L."/>
            <person name="Brooks S.Y."/>
            <person name="Buehler E."/>
            <person name="Chan A."/>
            <person name="Chao Q."/>
            <person name="Chen H."/>
            <person name="Cheuk R.F."/>
            <person name="Chin C.W."/>
            <person name="Chung M.K."/>
            <person name="Conn L."/>
            <person name="Conway A.B."/>
            <person name="Conway A.R."/>
            <person name="Creasy T.H."/>
            <person name="Dewar K."/>
            <person name="Dunn P."/>
            <person name="Etgu P."/>
            <person name="Feldblyum T.V."/>
            <person name="Feng J."/>
            <person name="Fong B."/>
            <person name="Fujii C.Y."/>
            <person name="Gill J.E."/>
            <person name="Goldsmith A.D."/>
            <person name="Haas B."/>
            <person name="Hansen N.F."/>
            <person name="Hughes B."/>
            <person name="Huizar L."/>
            <person name="Hunter J.L."/>
            <person name="Jenkins J."/>
            <person name="Johnson-Hopson C."/>
            <person name="Khan S."/>
            <person name="Khaykin E."/>
            <person name="Kim C.J."/>
            <person name="Koo H.L."/>
            <person name="Kremenetskaia I."/>
            <person name="Kurtz D.B."/>
            <person name="Kwan A."/>
            <person name="Lam B."/>
            <person name="Langin-Hooper S."/>
            <person name="Lee A."/>
            <person name="Lee J.M."/>
            <person name="Lenz C.A."/>
            <person name="Li J.H."/>
            <person name="Li Y."/>
            <person name="Lin X."/>
            <person name="Liu S.X."/>
            <person name="Liu Z.A."/>
            <person name="Luros J.S."/>
            <person name="Maiti R."/>
            <person name="Marziali A."/>
            <person name="Militscher J."/>
            <person name="Miranda M."/>
            <person name="Nguyen M."/>
            <person name="Nierman W.C."/>
            <person name="Osborne B.I."/>
            <person name="Pai G."/>
            <person name="Peterson J."/>
            <person name="Pham P.K."/>
            <person name="Rizzo M."/>
            <person name="Rooney T."/>
            <person name="Rowley D."/>
            <person name="Sakano H."/>
            <person name="Salzberg S.L."/>
            <person name="Schwartz J.R."/>
            <person name="Shinn P."/>
            <person name="Southwick A.M."/>
            <person name="Sun H."/>
            <person name="Tallon L.J."/>
            <person name="Tambunga G."/>
            <person name="Toriumi M.J."/>
            <person name="Town C.D."/>
            <person name="Utterback T."/>
            <person name="Van Aken S."/>
            <person name="Vaysberg M."/>
            <person name="Vysotskaia V.S."/>
            <person name="Walker M."/>
            <person name="Wu D."/>
            <person name="Yu G."/>
            <person name="Fraser C.M."/>
            <person name="Venter J.C."/>
            <person name="Davis R.W."/>
        </authorList>
    </citation>
    <scope>NUCLEOTIDE SEQUENCE [LARGE SCALE GENOMIC DNA]</scope>
    <source>
        <strain>cv. Columbia</strain>
    </source>
</reference>
<keyword evidence="1" id="KW-0472">Membrane</keyword>
<reference evidence="2" key="1">
    <citation type="submission" date="1999-09" db="EMBL/GenBank/DDBJ databases">
        <title>Genomic sequence for Arabidopsis thaliana BAC T30E16 from chromosome I.</title>
        <authorList>
            <person name="Chao Q."/>
            <person name="Brooks S."/>
            <person name="Buehler E."/>
            <person name="Dunn P."/>
            <person name="Khan S."/>
            <person name="Kim C."/>
            <person name="Shinn P."/>
            <person name="Altafi H."/>
            <person name="Araujo R."/>
            <person name="Conn L."/>
            <person name="Conway A.B."/>
            <person name="Gonzalez A."/>
            <person name="Hansen N.F."/>
            <person name="Huizar L."/>
            <person name="Kremenetskaia I."/>
            <person name="Lenz C."/>
            <person name="Li J."/>
            <person name="Liu S."/>
            <person name="Luros S."/>
            <person name="Rowley D."/>
            <person name="Schwartz J."/>
            <person name="Toriumi M."/>
            <person name="Vysotskaia V."/>
            <person name="Yu G."/>
            <person name="Davis R.W."/>
            <person name="Federspiel N.A."/>
            <person name="Theologis A."/>
            <person name="Ecker J.R."/>
        </authorList>
    </citation>
    <scope>NUCLEOTIDE SEQUENCE</scope>
</reference>
<evidence type="ECO:0000313" key="2">
    <source>
        <dbReference type="EMBL" id="AAF79763.1"/>
    </source>
</evidence>
<sequence>MKRKREEGDNEEERSGVSRIFYLNLFIWHLTIISRLSVNFCCRLLGLIMIYQNVNPLT</sequence>
<dbReference type="AlphaFoldDB" id="Q9LQ38"/>
<keyword evidence="1" id="KW-0812">Transmembrane</keyword>
<name>Q9LQ38_ARATH</name>
<keyword evidence="1" id="KW-1133">Transmembrane helix</keyword>
<feature type="transmembrane region" description="Helical" evidence="1">
    <location>
        <begin position="21"/>
        <end position="51"/>
    </location>
</feature>
<organism evidence="2">
    <name type="scientific">Arabidopsis thaliana</name>
    <name type="common">Mouse-ear cress</name>
    <dbReference type="NCBI Taxonomy" id="3702"/>
    <lineage>
        <taxon>Eukaryota</taxon>
        <taxon>Viridiplantae</taxon>
        <taxon>Streptophyta</taxon>
        <taxon>Embryophyta</taxon>
        <taxon>Tracheophyta</taxon>
        <taxon>Spermatophyta</taxon>
        <taxon>Magnoliopsida</taxon>
        <taxon>eudicotyledons</taxon>
        <taxon>Gunneridae</taxon>
        <taxon>Pentapetalae</taxon>
        <taxon>rosids</taxon>
        <taxon>malvids</taxon>
        <taxon>Brassicales</taxon>
        <taxon>Brassicaceae</taxon>
        <taxon>Camelineae</taxon>
        <taxon>Arabidopsis</taxon>
    </lineage>
</organism>
<accession>Q9LQ38</accession>
<protein>
    <submittedName>
        <fullName evidence="2">T30E16.36</fullName>
    </submittedName>
</protein>
<evidence type="ECO:0000256" key="1">
    <source>
        <dbReference type="SAM" id="Phobius"/>
    </source>
</evidence>
<dbReference type="EMBL" id="AC009317">
    <property type="protein sequence ID" value="AAF79763.1"/>
    <property type="molecule type" value="Genomic_DNA"/>
</dbReference>